<dbReference type="GO" id="GO:0005524">
    <property type="term" value="F:ATP binding"/>
    <property type="evidence" value="ECO:0007669"/>
    <property type="project" value="UniProtKB-KW"/>
</dbReference>
<dbReference type="Proteomes" id="UP000324550">
    <property type="component" value="Unassembled WGS sequence"/>
</dbReference>
<evidence type="ECO:0000256" key="7">
    <source>
        <dbReference type="ARBA" id="ARBA00022741"/>
    </source>
</evidence>
<dbReference type="Gene3D" id="1.10.287.3610">
    <property type="match status" value="1"/>
</dbReference>
<evidence type="ECO:0000256" key="19">
    <source>
        <dbReference type="SAM" id="Phobius"/>
    </source>
</evidence>
<sequence>MTKKESFFINRIKSIKYAFKGAVLLISTESSIKIQIFIGIIMTIIGFIVGLSPTEWILQTLTIGLIISIESINTAIEEIANFIHPEYHPKIGFIKDLAAGAVFIFAVIAIIIGCIIYIPKFF</sequence>
<keyword evidence="11" id="KW-0443">Lipid metabolism</keyword>
<keyword evidence="18" id="KW-0479">Metal-binding</keyword>
<keyword evidence="14" id="KW-1208">Phospholipid metabolism</keyword>
<dbReference type="GO" id="GO:0005886">
    <property type="term" value="C:plasma membrane"/>
    <property type="evidence" value="ECO:0007669"/>
    <property type="project" value="UniProtKB-SubCell"/>
</dbReference>
<dbReference type="AlphaFoldDB" id="A0A5D0GLU9"/>
<keyword evidence="8 20" id="KW-0418">Kinase</keyword>
<evidence type="ECO:0000256" key="8">
    <source>
        <dbReference type="ARBA" id="ARBA00022777"/>
    </source>
</evidence>
<feature type="binding site" evidence="17">
    <location>
        <begin position="86"/>
        <end position="88"/>
    </location>
    <ligand>
        <name>ATP</name>
        <dbReference type="ChEBI" id="CHEBI:30616"/>
    </ligand>
</feature>
<name>A0A5D0GLU9_9FLAO</name>
<reference evidence="20 21" key="1">
    <citation type="submission" date="2019-08" db="EMBL/GenBank/DDBJ databases">
        <title>Formosa sediminis sp. nov., isolated from marine sediment.</title>
        <authorList>
            <person name="Cao W.R."/>
        </authorList>
    </citation>
    <scope>NUCLEOTIDE SEQUENCE [LARGE SCALE GENOMIC DNA]</scope>
    <source>
        <strain evidence="20 21">1494</strain>
    </source>
</reference>
<keyword evidence="6 19" id="KW-0812">Transmembrane</keyword>
<evidence type="ECO:0000256" key="16">
    <source>
        <dbReference type="PIRSR" id="PIRSR600829-2"/>
    </source>
</evidence>
<evidence type="ECO:0000256" key="1">
    <source>
        <dbReference type="ARBA" id="ARBA00004651"/>
    </source>
</evidence>
<dbReference type="InterPro" id="IPR036945">
    <property type="entry name" value="DAGK_sf"/>
</dbReference>
<feature type="binding site" evidence="18">
    <location>
        <position position="77"/>
    </location>
    <ligand>
        <name>a divalent metal cation</name>
        <dbReference type="ChEBI" id="CHEBI:60240"/>
    </ligand>
</feature>
<evidence type="ECO:0000256" key="14">
    <source>
        <dbReference type="ARBA" id="ARBA00023264"/>
    </source>
</evidence>
<keyword evidence="4" id="KW-0444">Lipid biosynthesis</keyword>
<dbReference type="Pfam" id="PF01219">
    <property type="entry name" value="DAGK_prokar"/>
    <property type="match status" value="1"/>
</dbReference>
<dbReference type="GO" id="GO:0016301">
    <property type="term" value="F:kinase activity"/>
    <property type="evidence" value="ECO:0007669"/>
    <property type="project" value="UniProtKB-KW"/>
</dbReference>
<comment type="caution">
    <text evidence="20">The sequence shown here is derived from an EMBL/GenBank/DDBJ whole genome shotgun (WGS) entry which is preliminary data.</text>
</comment>
<evidence type="ECO:0000256" key="9">
    <source>
        <dbReference type="ARBA" id="ARBA00022840"/>
    </source>
</evidence>
<comment type="cofactor">
    <cofactor evidence="18">
        <name>Mg(2+)</name>
        <dbReference type="ChEBI" id="CHEBI:18420"/>
    </cofactor>
    <text evidence="18">Mn(2+), Zn(2+), Cd(2+) and Co(2+) support activity to lesser extents.</text>
</comment>
<feature type="binding site" evidence="17">
    <location>
        <position position="77"/>
    </location>
    <ligand>
        <name>ATP</name>
        <dbReference type="ChEBI" id="CHEBI:30616"/>
    </ligand>
</feature>
<evidence type="ECO:0000313" key="20">
    <source>
        <dbReference type="EMBL" id="TYA59309.1"/>
    </source>
</evidence>
<dbReference type="GO" id="GO:0046872">
    <property type="term" value="F:metal ion binding"/>
    <property type="evidence" value="ECO:0007669"/>
    <property type="project" value="UniProtKB-KW"/>
</dbReference>
<evidence type="ECO:0000313" key="21">
    <source>
        <dbReference type="Proteomes" id="UP000324550"/>
    </source>
</evidence>
<evidence type="ECO:0000256" key="15">
    <source>
        <dbReference type="PIRSR" id="PIRSR600829-1"/>
    </source>
</evidence>
<keyword evidence="5" id="KW-0808">Transferase</keyword>
<dbReference type="PANTHER" id="PTHR34299">
    <property type="entry name" value="DIACYLGLYCEROL KINASE"/>
    <property type="match status" value="1"/>
</dbReference>
<keyword evidence="12 19" id="KW-0472">Membrane</keyword>
<feature type="transmembrane region" description="Helical" evidence="19">
    <location>
        <begin position="21"/>
        <end position="50"/>
    </location>
</feature>
<evidence type="ECO:0000256" key="13">
    <source>
        <dbReference type="ARBA" id="ARBA00023209"/>
    </source>
</evidence>
<feature type="active site" description="Proton acceptor" evidence="15">
    <location>
        <position position="70"/>
    </location>
</feature>
<evidence type="ECO:0000256" key="5">
    <source>
        <dbReference type="ARBA" id="ARBA00022679"/>
    </source>
</evidence>
<keyword evidence="9 17" id="KW-0067">ATP-binding</keyword>
<evidence type="ECO:0000256" key="6">
    <source>
        <dbReference type="ARBA" id="ARBA00022692"/>
    </source>
</evidence>
<dbReference type="EMBL" id="VSFC01000009">
    <property type="protein sequence ID" value="TYA59309.1"/>
    <property type="molecule type" value="Genomic_DNA"/>
</dbReference>
<dbReference type="InterPro" id="IPR000829">
    <property type="entry name" value="DAGK"/>
</dbReference>
<accession>A0A5D0GLU9</accession>
<feature type="binding site" evidence="16">
    <location>
        <position position="70"/>
    </location>
    <ligand>
        <name>substrate</name>
    </ligand>
</feature>
<evidence type="ECO:0000256" key="4">
    <source>
        <dbReference type="ARBA" id="ARBA00022516"/>
    </source>
</evidence>
<dbReference type="PANTHER" id="PTHR34299:SF1">
    <property type="entry name" value="DIACYLGLYCEROL KINASE"/>
    <property type="match status" value="1"/>
</dbReference>
<evidence type="ECO:0000256" key="3">
    <source>
        <dbReference type="ARBA" id="ARBA00022475"/>
    </source>
</evidence>
<gene>
    <name evidence="20" type="ORF">FVF61_01470</name>
</gene>
<feature type="binding site" evidence="18">
    <location>
        <position position="29"/>
    </location>
    <ligand>
        <name>a divalent metal cation</name>
        <dbReference type="ChEBI" id="CHEBI:60240"/>
    </ligand>
</feature>
<keyword evidence="10 19" id="KW-1133">Transmembrane helix</keyword>
<dbReference type="RefSeq" id="WP_148452518.1">
    <property type="nucleotide sequence ID" value="NZ_VSFC01000009.1"/>
</dbReference>
<evidence type="ECO:0000256" key="10">
    <source>
        <dbReference type="ARBA" id="ARBA00022989"/>
    </source>
</evidence>
<evidence type="ECO:0000256" key="2">
    <source>
        <dbReference type="ARBA" id="ARBA00005967"/>
    </source>
</evidence>
<evidence type="ECO:0000256" key="11">
    <source>
        <dbReference type="ARBA" id="ARBA00023098"/>
    </source>
</evidence>
<feature type="binding site" evidence="17">
    <location>
        <position position="17"/>
    </location>
    <ligand>
        <name>ATP</name>
        <dbReference type="ChEBI" id="CHEBI:30616"/>
    </ligand>
</feature>
<evidence type="ECO:0000256" key="18">
    <source>
        <dbReference type="PIRSR" id="PIRSR600829-4"/>
    </source>
</evidence>
<evidence type="ECO:0000256" key="17">
    <source>
        <dbReference type="PIRSR" id="PIRSR600829-3"/>
    </source>
</evidence>
<keyword evidence="13" id="KW-0594">Phospholipid biosynthesis</keyword>
<feature type="binding site" evidence="17">
    <location>
        <begin position="95"/>
        <end position="96"/>
    </location>
    <ligand>
        <name>ATP</name>
        <dbReference type="ChEBI" id="CHEBI:30616"/>
    </ligand>
</feature>
<comment type="subcellular location">
    <subcellularLocation>
        <location evidence="1">Cell membrane</location>
        <topology evidence="1">Multi-pass membrane protein</topology>
    </subcellularLocation>
</comment>
<comment type="similarity">
    <text evidence="2">Belongs to the bacterial diacylglycerol kinase family.</text>
</comment>
<organism evidence="20 21">
    <name type="scientific">Formosa maritima</name>
    <dbReference type="NCBI Taxonomy" id="2592046"/>
    <lineage>
        <taxon>Bacteria</taxon>
        <taxon>Pseudomonadati</taxon>
        <taxon>Bacteroidota</taxon>
        <taxon>Flavobacteriia</taxon>
        <taxon>Flavobacteriales</taxon>
        <taxon>Flavobacteriaceae</taxon>
        <taxon>Formosa</taxon>
    </lineage>
</organism>
<dbReference type="CDD" id="cd14265">
    <property type="entry name" value="UDPK_IM_like"/>
    <property type="match status" value="1"/>
</dbReference>
<dbReference type="InterPro" id="IPR033717">
    <property type="entry name" value="UDPK"/>
</dbReference>
<dbReference type="GO" id="GO:0008654">
    <property type="term" value="P:phospholipid biosynthetic process"/>
    <property type="evidence" value="ECO:0007669"/>
    <property type="project" value="UniProtKB-KW"/>
</dbReference>
<keyword evidence="3" id="KW-1003">Cell membrane</keyword>
<feature type="binding site" evidence="17">
    <location>
        <position position="29"/>
    </location>
    <ligand>
        <name>ATP</name>
        <dbReference type="ChEBI" id="CHEBI:30616"/>
    </ligand>
</feature>
<proteinExistence type="inferred from homology"/>
<protein>
    <submittedName>
        <fullName evidence="20">Diacylglycerol kinase family protein</fullName>
    </submittedName>
</protein>
<keyword evidence="18" id="KW-0460">Magnesium</keyword>
<keyword evidence="21" id="KW-1185">Reference proteome</keyword>
<feature type="transmembrane region" description="Helical" evidence="19">
    <location>
        <begin position="97"/>
        <end position="118"/>
    </location>
</feature>
<evidence type="ECO:0000256" key="12">
    <source>
        <dbReference type="ARBA" id="ARBA00023136"/>
    </source>
</evidence>
<dbReference type="OrthoDB" id="1493837at2"/>
<keyword evidence="7 17" id="KW-0547">Nucleotide-binding</keyword>